<dbReference type="EMBL" id="JAPFPW010000002">
    <property type="protein sequence ID" value="MCW7753022.1"/>
    <property type="molecule type" value="Genomic_DNA"/>
</dbReference>
<accession>A0ABT3N6D4</accession>
<evidence type="ECO:0000313" key="1">
    <source>
        <dbReference type="EMBL" id="MCW7753022.1"/>
    </source>
</evidence>
<gene>
    <name evidence="1" type="ORF">OOT00_03370</name>
</gene>
<proteinExistence type="predicted"/>
<dbReference type="Proteomes" id="UP001209681">
    <property type="component" value="Unassembled WGS sequence"/>
</dbReference>
<sequence>MREKYRLSELLDEIRKDEEIKKQDMKRKLSQEQIRKMLKELKQK</sequence>
<keyword evidence="2" id="KW-1185">Reference proteome</keyword>
<organism evidence="1 2">
    <name type="scientific">Desulfobotulus pelophilus</name>
    <dbReference type="NCBI Taxonomy" id="2823377"/>
    <lineage>
        <taxon>Bacteria</taxon>
        <taxon>Pseudomonadati</taxon>
        <taxon>Thermodesulfobacteriota</taxon>
        <taxon>Desulfobacteria</taxon>
        <taxon>Desulfobacterales</taxon>
        <taxon>Desulfobacteraceae</taxon>
        <taxon>Desulfobotulus</taxon>
    </lineage>
</organism>
<comment type="caution">
    <text evidence="1">The sequence shown here is derived from an EMBL/GenBank/DDBJ whole genome shotgun (WGS) entry which is preliminary data.</text>
</comment>
<name>A0ABT3N6D4_9BACT</name>
<protein>
    <submittedName>
        <fullName evidence="1">Uncharacterized protein</fullName>
    </submittedName>
</protein>
<evidence type="ECO:0000313" key="2">
    <source>
        <dbReference type="Proteomes" id="UP001209681"/>
    </source>
</evidence>
<reference evidence="1 2" key="1">
    <citation type="submission" date="2022-11" db="EMBL/GenBank/DDBJ databases">
        <title>Desulfobotulus tamanensis H1 sp. nov. - anaerobic, alkaliphilic, sulphate reducing bacterium isolated from terrestrial mud volcano.</title>
        <authorList>
            <person name="Frolova A."/>
            <person name="Merkel A.Y."/>
            <person name="Slobodkin A.I."/>
        </authorList>
    </citation>
    <scope>NUCLEOTIDE SEQUENCE [LARGE SCALE GENOMIC DNA]</scope>
    <source>
        <strain evidence="1 2">H1</strain>
    </source>
</reference>
<dbReference type="RefSeq" id="WP_265423879.1">
    <property type="nucleotide sequence ID" value="NZ_JAPFPW010000002.1"/>
</dbReference>